<protein>
    <recommendedName>
        <fullName evidence="8">Magnesium transport protein CorA</fullName>
    </recommendedName>
</protein>
<dbReference type="SUPFAM" id="SSF144083">
    <property type="entry name" value="Magnesium transport protein CorA, transmembrane region"/>
    <property type="match status" value="1"/>
</dbReference>
<dbReference type="GO" id="GO:0015095">
    <property type="term" value="F:magnesium ion transmembrane transporter activity"/>
    <property type="evidence" value="ECO:0007669"/>
    <property type="project" value="UniProtKB-UniRule"/>
</dbReference>
<dbReference type="SUPFAM" id="SSF143865">
    <property type="entry name" value="CorA soluble domain-like"/>
    <property type="match status" value="1"/>
</dbReference>
<feature type="transmembrane region" description="Helical" evidence="8">
    <location>
        <begin position="318"/>
        <end position="338"/>
    </location>
</feature>
<keyword evidence="3 8" id="KW-0813">Transport</keyword>
<accession>A0A1T5C605</accession>
<dbReference type="InterPro" id="IPR004488">
    <property type="entry name" value="Mg/Co-transport_prot_CorA"/>
</dbReference>
<dbReference type="PANTHER" id="PTHR46494">
    <property type="entry name" value="CORA FAMILY METAL ION TRANSPORTER (EUROFUNG)"/>
    <property type="match status" value="1"/>
</dbReference>
<keyword evidence="10" id="KW-1185">Reference proteome</keyword>
<dbReference type="FunFam" id="1.20.58.340:FF:000012">
    <property type="entry name" value="Magnesium transport protein CorA"/>
    <property type="match status" value="1"/>
</dbReference>
<dbReference type="EMBL" id="FUZA01000001">
    <property type="protein sequence ID" value="SKB54938.1"/>
    <property type="molecule type" value="Genomic_DNA"/>
</dbReference>
<proteinExistence type="inferred from homology"/>
<evidence type="ECO:0000313" key="10">
    <source>
        <dbReference type="Proteomes" id="UP000190897"/>
    </source>
</evidence>
<evidence type="ECO:0000256" key="1">
    <source>
        <dbReference type="ARBA" id="ARBA00004651"/>
    </source>
</evidence>
<dbReference type="Gene3D" id="1.20.58.340">
    <property type="entry name" value="Magnesium transport protein CorA, transmembrane region"/>
    <property type="match status" value="2"/>
</dbReference>
<dbReference type="Pfam" id="PF01544">
    <property type="entry name" value="CorA"/>
    <property type="match status" value="1"/>
</dbReference>
<dbReference type="Proteomes" id="UP000190897">
    <property type="component" value="Unassembled WGS sequence"/>
</dbReference>
<keyword evidence="4 8" id="KW-1003">Cell membrane</keyword>
<dbReference type="CDD" id="cd12828">
    <property type="entry name" value="TmCorA-like_1"/>
    <property type="match status" value="1"/>
</dbReference>
<gene>
    <name evidence="8" type="primary">corA</name>
    <name evidence="9" type="ORF">SAMN05660293_00931</name>
</gene>
<evidence type="ECO:0000256" key="4">
    <source>
        <dbReference type="ARBA" id="ARBA00022475"/>
    </source>
</evidence>
<dbReference type="NCBIfam" id="TIGR00383">
    <property type="entry name" value="corA"/>
    <property type="match status" value="1"/>
</dbReference>
<comment type="subcellular location">
    <subcellularLocation>
        <location evidence="1">Cell membrane</location>
        <topology evidence="1">Multi-pass membrane protein</topology>
    </subcellularLocation>
    <subcellularLocation>
        <location evidence="8">Membrane</location>
        <topology evidence="8">Multi-pass membrane protein</topology>
    </subcellularLocation>
</comment>
<dbReference type="AlphaFoldDB" id="A0A1T5C605"/>
<evidence type="ECO:0000256" key="6">
    <source>
        <dbReference type="ARBA" id="ARBA00022989"/>
    </source>
</evidence>
<evidence type="ECO:0000256" key="5">
    <source>
        <dbReference type="ARBA" id="ARBA00022692"/>
    </source>
</evidence>
<evidence type="ECO:0000256" key="3">
    <source>
        <dbReference type="ARBA" id="ARBA00022448"/>
    </source>
</evidence>
<evidence type="ECO:0000256" key="7">
    <source>
        <dbReference type="ARBA" id="ARBA00023136"/>
    </source>
</evidence>
<keyword evidence="5 8" id="KW-0812">Transmembrane</keyword>
<keyword evidence="6 8" id="KW-1133">Transmembrane helix</keyword>
<comment type="similarity">
    <text evidence="2 8">Belongs to the CorA metal ion transporter (MIT) (TC 1.A.35) family.</text>
</comment>
<dbReference type="Gene3D" id="3.30.460.20">
    <property type="entry name" value="CorA soluble domain-like"/>
    <property type="match status" value="1"/>
</dbReference>
<dbReference type="GO" id="GO:0005886">
    <property type="term" value="C:plasma membrane"/>
    <property type="evidence" value="ECO:0007669"/>
    <property type="project" value="UniProtKB-SubCell"/>
</dbReference>
<dbReference type="GO" id="GO:0000287">
    <property type="term" value="F:magnesium ion binding"/>
    <property type="evidence" value="ECO:0007669"/>
    <property type="project" value="TreeGrafter"/>
</dbReference>
<dbReference type="InterPro" id="IPR045861">
    <property type="entry name" value="CorA_cytoplasmic_dom"/>
</dbReference>
<dbReference type="PANTHER" id="PTHR46494:SF1">
    <property type="entry name" value="CORA FAMILY METAL ION TRANSPORTER (EUROFUNG)"/>
    <property type="match status" value="1"/>
</dbReference>
<dbReference type="InterPro" id="IPR045863">
    <property type="entry name" value="CorA_TM1_TM2"/>
</dbReference>
<dbReference type="GO" id="GO:0015087">
    <property type="term" value="F:cobalt ion transmembrane transporter activity"/>
    <property type="evidence" value="ECO:0007669"/>
    <property type="project" value="UniProtKB-UniRule"/>
</dbReference>
<keyword evidence="8" id="KW-0406">Ion transport</keyword>
<dbReference type="RefSeq" id="WP_082213454.1">
    <property type="nucleotide sequence ID" value="NZ_FUZA01000001.1"/>
</dbReference>
<dbReference type="GO" id="GO:0050897">
    <property type="term" value="F:cobalt ion binding"/>
    <property type="evidence" value="ECO:0007669"/>
    <property type="project" value="TreeGrafter"/>
</dbReference>
<name>A0A1T5C605_9BACT</name>
<evidence type="ECO:0000256" key="2">
    <source>
        <dbReference type="ARBA" id="ARBA00009765"/>
    </source>
</evidence>
<feature type="transmembrane region" description="Helical" evidence="8">
    <location>
        <begin position="350"/>
        <end position="369"/>
    </location>
</feature>
<keyword evidence="8" id="KW-0460">Magnesium</keyword>
<evidence type="ECO:0000313" key="9">
    <source>
        <dbReference type="EMBL" id="SKB54938.1"/>
    </source>
</evidence>
<reference evidence="10" key="1">
    <citation type="submission" date="2017-02" db="EMBL/GenBank/DDBJ databases">
        <authorList>
            <person name="Varghese N."/>
            <person name="Submissions S."/>
        </authorList>
    </citation>
    <scope>NUCLEOTIDE SEQUENCE [LARGE SCALE GENOMIC DNA]</scope>
    <source>
        <strain evidence="10">DSM 22270</strain>
    </source>
</reference>
<organism evidence="9 10">
    <name type="scientific">Dyadobacter psychrophilus</name>
    <dbReference type="NCBI Taxonomy" id="651661"/>
    <lineage>
        <taxon>Bacteria</taxon>
        <taxon>Pseudomonadati</taxon>
        <taxon>Bacteroidota</taxon>
        <taxon>Cytophagia</taxon>
        <taxon>Cytophagales</taxon>
        <taxon>Spirosomataceae</taxon>
        <taxon>Dyadobacter</taxon>
    </lineage>
</organism>
<keyword evidence="7 8" id="KW-0472">Membrane</keyword>
<dbReference type="STRING" id="651661.SAMN05660293_00931"/>
<dbReference type="InterPro" id="IPR002523">
    <property type="entry name" value="MgTranspt_CorA/ZnTranspt_ZntB"/>
</dbReference>
<comment type="function">
    <text evidence="8">Mediates influx of magnesium ions.</text>
</comment>
<evidence type="ECO:0000256" key="8">
    <source>
        <dbReference type="RuleBase" id="RU362010"/>
    </source>
</evidence>
<dbReference type="OrthoDB" id="9803416at2"/>
<sequence length="375" mass="43398">MEKAEKKRAFQPEELVSRNRKKKGYRKNLLTSPGTLTYIGPDIELKTKIRKIVYNDQIFRDEPVKSLLECSPEVSSEKAVTWLDVDGIHETSLIAKLGKLYHLHPLLLEDVVNTEHKPKLEIYDNGHLFLTLKMLHIDSESPICLSAEHVSFVLGENYLLSFQEELSNDIFTPVLDRLQASVGKTRRNGADYLLFALMDIVIDNYFIVLEKLGDSLDTVEDQVIRGTEELSLKELYSLKRELTIARRVIWPLRDMINQLIREDNPLISKETIPYLRDLYDHVMQVLDTIDAYRELVASLADVHLSTISNRMNSVMKTLTIFSAVFMPLTFIVGVYGMNFENMPELKMHHGYYYVWGLMIAVTIGLIFYFKSKKWM</sequence>